<protein>
    <submittedName>
        <fullName evidence="1">Unnamed protein product</fullName>
    </submittedName>
</protein>
<dbReference type="Pfam" id="PF13650">
    <property type="entry name" value="Asp_protease_2"/>
    <property type="match status" value="1"/>
</dbReference>
<accession>A0A9W7D6R9</accession>
<proteinExistence type="predicted"/>
<dbReference type="EMBL" id="BSXT01006068">
    <property type="protein sequence ID" value="GMF61894.1"/>
    <property type="molecule type" value="Genomic_DNA"/>
</dbReference>
<gene>
    <name evidence="1" type="ORF">Pfra01_002696700</name>
</gene>
<evidence type="ECO:0000313" key="1">
    <source>
        <dbReference type="EMBL" id="GMF61894.1"/>
    </source>
</evidence>
<dbReference type="AlphaFoldDB" id="A0A9W7D6R9"/>
<evidence type="ECO:0000313" key="2">
    <source>
        <dbReference type="Proteomes" id="UP001165121"/>
    </source>
</evidence>
<keyword evidence="2" id="KW-1185">Reference proteome</keyword>
<dbReference type="Proteomes" id="UP001165121">
    <property type="component" value="Unassembled WGS sequence"/>
</dbReference>
<name>A0A9W7D6R9_9STRA</name>
<comment type="caution">
    <text evidence="1">The sequence shown here is derived from an EMBL/GenBank/DDBJ whole genome shotgun (WGS) entry which is preliminary data.</text>
</comment>
<reference evidence="1" key="1">
    <citation type="submission" date="2023-04" db="EMBL/GenBank/DDBJ databases">
        <title>Phytophthora fragariaefolia NBRC 109709.</title>
        <authorList>
            <person name="Ichikawa N."/>
            <person name="Sato H."/>
            <person name="Tonouchi N."/>
        </authorList>
    </citation>
    <scope>NUCLEOTIDE SEQUENCE</scope>
    <source>
        <strain evidence="1">NBRC 109709</strain>
    </source>
</reference>
<sequence>MAQLGLLKFSSSPLSPEPERRTEFRLLPGERYGRWAEHDPEEAKRQVAVVHGAVNDSRTQILLANAATVSIISLDLERRLKLKLNSHKQIKVSGLGGVPTYVNASAQIKITLGHRVVYALNLWVTNIG</sequence>
<dbReference type="OrthoDB" id="127679at2759"/>
<organism evidence="1 2">
    <name type="scientific">Phytophthora fragariaefolia</name>
    <dbReference type="NCBI Taxonomy" id="1490495"/>
    <lineage>
        <taxon>Eukaryota</taxon>
        <taxon>Sar</taxon>
        <taxon>Stramenopiles</taxon>
        <taxon>Oomycota</taxon>
        <taxon>Peronosporomycetes</taxon>
        <taxon>Peronosporales</taxon>
        <taxon>Peronosporaceae</taxon>
        <taxon>Phytophthora</taxon>
    </lineage>
</organism>